<gene>
    <name evidence="1" type="ORF">Sxan_23020</name>
</gene>
<evidence type="ECO:0000313" key="1">
    <source>
        <dbReference type="EMBL" id="GHI84938.1"/>
    </source>
</evidence>
<dbReference type="AlphaFoldDB" id="A0A919H1F5"/>
<proteinExistence type="predicted"/>
<protein>
    <submittedName>
        <fullName evidence="1">Uncharacterized protein</fullName>
    </submittedName>
</protein>
<sequence length="58" mass="6266">MLATMTAAATSPGITTVIGQTDIDRWLWPRPVAALYGGGPATAAKLRTLRPAHDRRHR</sequence>
<reference evidence="1" key="1">
    <citation type="submission" date="2020-09" db="EMBL/GenBank/DDBJ databases">
        <title>Whole genome shotgun sequence of Streptomyces xanthophaeus NBRC 12829.</title>
        <authorList>
            <person name="Komaki H."/>
            <person name="Tamura T."/>
        </authorList>
    </citation>
    <scope>NUCLEOTIDE SEQUENCE</scope>
    <source>
        <strain evidence="1">NBRC 12829</strain>
    </source>
</reference>
<keyword evidence="2" id="KW-1185">Reference proteome</keyword>
<dbReference type="Proteomes" id="UP000600026">
    <property type="component" value="Unassembled WGS sequence"/>
</dbReference>
<organism evidence="1 2">
    <name type="scientific">Streptomyces xanthophaeus</name>
    <dbReference type="NCBI Taxonomy" id="67385"/>
    <lineage>
        <taxon>Bacteria</taxon>
        <taxon>Bacillati</taxon>
        <taxon>Actinomycetota</taxon>
        <taxon>Actinomycetes</taxon>
        <taxon>Kitasatosporales</taxon>
        <taxon>Streptomycetaceae</taxon>
        <taxon>Streptomyces</taxon>
    </lineage>
</organism>
<comment type="caution">
    <text evidence="1">The sequence shown here is derived from an EMBL/GenBank/DDBJ whole genome shotgun (WGS) entry which is preliminary data.</text>
</comment>
<name>A0A919H1F5_9ACTN</name>
<dbReference type="EMBL" id="BNEE01000006">
    <property type="protein sequence ID" value="GHI84938.1"/>
    <property type="molecule type" value="Genomic_DNA"/>
</dbReference>
<accession>A0A919H1F5</accession>
<evidence type="ECO:0000313" key="2">
    <source>
        <dbReference type="Proteomes" id="UP000600026"/>
    </source>
</evidence>